<dbReference type="PROSITE" id="PS50075">
    <property type="entry name" value="CARRIER"/>
    <property type="match status" value="1"/>
</dbReference>
<dbReference type="RefSeq" id="WP_093261276.1">
    <property type="nucleotide sequence ID" value="NZ_FNKK01000002.1"/>
</dbReference>
<evidence type="ECO:0000259" key="1">
    <source>
        <dbReference type="PROSITE" id="PS50075"/>
    </source>
</evidence>
<dbReference type="InterPro" id="IPR009081">
    <property type="entry name" value="PP-bd_ACP"/>
</dbReference>
<dbReference type="Pfam" id="PF00550">
    <property type="entry name" value="PP-binding"/>
    <property type="match status" value="1"/>
</dbReference>
<dbReference type="EMBL" id="FNKK01000002">
    <property type="protein sequence ID" value="SDR22449.1"/>
    <property type="molecule type" value="Genomic_DNA"/>
</dbReference>
<dbReference type="STRING" id="35622.SAMN04489764_4220"/>
<reference evidence="2 3" key="1">
    <citation type="submission" date="2016-10" db="EMBL/GenBank/DDBJ databases">
        <authorList>
            <person name="de Groot N.N."/>
        </authorList>
    </citation>
    <scope>NUCLEOTIDE SEQUENCE [LARGE SCALE GENOMIC DNA]</scope>
    <source>
        <strain evidence="2 3">DSM 43794</strain>
    </source>
</reference>
<gene>
    <name evidence="2" type="ORF">SAMN04489764_4220</name>
</gene>
<organism evidence="2 3">
    <name type="scientific">Thermostaphylospora chromogena</name>
    <dbReference type="NCBI Taxonomy" id="35622"/>
    <lineage>
        <taxon>Bacteria</taxon>
        <taxon>Bacillati</taxon>
        <taxon>Actinomycetota</taxon>
        <taxon>Actinomycetes</taxon>
        <taxon>Streptosporangiales</taxon>
        <taxon>Thermomonosporaceae</taxon>
        <taxon>Thermostaphylospora</taxon>
    </lineage>
</organism>
<accession>A0A1H1HAP9</accession>
<protein>
    <submittedName>
        <fullName evidence="2">Phosphopantetheine attachment site</fullName>
    </submittedName>
</protein>
<dbReference type="AlphaFoldDB" id="A0A1H1HAP9"/>
<dbReference type="InterPro" id="IPR036736">
    <property type="entry name" value="ACP-like_sf"/>
</dbReference>
<evidence type="ECO:0000313" key="3">
    <source>
        <dbReference type="Proteomes" id="UP000217103"/>
    </source>
</evidence>
<keyword evidence="3" id="KW-1185">Reference proteome</keyword>
<dbReference type="SUPFAM" id="SSF47336">
    <property type="entry name" value="ACP-like"/>
    <property type="match status" value="1"/>
</dbReference>
<proteinExistence type="predicted"/>
<name>A0A1H1HAP9_9ACTN</name>
<evidence type="ECO:0000313" key="2">
    <source>
        <dbReference type="EMBL" id="SDR22449.1"/>
    </source>
</evidence>
<dbReference type="OrthoDB" id="2625323at2"/>
<dbReference type="Proteomes" id="UP000217103">
    <property type="component" value="Unassembled WGS sequence"/>
</dbReference>
<feature type="domain" description="Carrier" evidence="1">
    <location>
        <begin position="2"/>
        <end position="80"/>
    </location>
</feature>
<dbReference type="Gene3D" id="1.10.1200.10">
    <property type="entry name" value="ACP-like"/>
    <property type="match status" value="1"/>
</dbReference>
<sequence>MSRIDLIKQFVIDEFLPDVSADELAADYDLLTGGVMDSLGLLKLIAWIEDRIGAPVSDTDLDPDNFRTVAAIDAFMEAASGQRVAKG</sequence>